<organism evidence="2 3">
    <name type="scientific">Zasmidium cellare ATCC 36951</name>
    <dbReference type="NCBI Taxonomy" id="1080233"/>
    <lineage>
        <taxon>Eukaryota</taxon>
        <taxon>Fungi</taxon>
        <taxon>Dikarya</taxon>
        <taxon>Ascomycota</taxon>
        <taxon>Pezizomycotina</taxon>
        <taxon>Dothideomycetes</taxon>
        <taxon>Dothideomycetidae</taxon>
        <taxon>Mycosphaerellales</taxon>
        <taxon>Mycosphaerellaceae</taxon>
        <taxon>Zasmidium</taxon>
    </lineage>
</organism>
<feature type="compositionally biased region" description="Polar residues" evidence="1">
    <location>
        <begin position="131"/>
        <end position="161"/>
    </location>
</feature>
<keyword evidence="3" id="KW-1185">Reference proteome</keyword>
<feature type="compositionally biased region" description="Acidic residues" evidence="1">
    <location>
        <begin position="64"/>
        <end position="80"/>
    </location>
</feature>
<gene>
    <name evidence="2" type="ORF">M409DRAFT_61024</name>
</gene>
<dbReference type="GeneID" id="54567912"/>
<feature type="region of interest" description="Disordered" evidence="1">
    <location>
        <begin position="1"/>
        <end position="161"/>
    </location>
</feature>
<feature type="compositionally biased region" description="Polar residues" evidence="1">
    <location>
        <begin position="29"/>
        <end position="42"/>
    </location>
</feature>
<sequence>MPSKRWSTTGIPRSIRKNYWKGGAPIVSYSPNSQSTGQTRAESQYVVDRLTERRENFIGKQADVDEDAKDDNSLSDEEVESSLPALQMTKGESSKKKEPQSSSSGTSTKDKPIVIFKRPSAKALPIRTKPSLITPQPSKQPAANATQGSSRSSESLEAVQS</sequence>
<feature type="compositionally biased region" description="Polar residues" evidence="1">
    <location>
        <begin position="1"/>
        <end position="11"/>
    </location>
</feature>
<evidence type="ECO:0000256" key="1">
    <source>
        <dbReference type="SAM" id="MobiDB-lite"/>
    </source>
</evidence>
<proteinExistence type="predicted"/>
<protein>
    <submittedName>
        <fullName evidence="2">Uncharacterized protein</fullName>
    </submittedName>
</protein>
<dbReference type="Proteomes" id="UP000799537">
    <property type="component" value="Unassembled WGS sequence"/>
</dbReference>
<evidence type="ECO:0000313" key="3">
    <source>
        <dbReference type="Proteomes" id="UP000799537"/>
    </source>
</evidence>
<dbReference type="EMBL" id="ML993641">
    <property type="protein sequence ID" value="KAF2159203.1"/>
    <property type="molecule type" value="Genomic_DNA"/>
</dbReference>
<accession>A0A6A6BX94</accession>
<reference evidence="2" key="1">
    <citation type="journal article" date="2020" name="Stud. Mycol.">
        <title>101 Dothideomycetes genomes: a test case for predicting lifestyles and emergence of pathogens.</title>
        <authorList>
            <person name="Haridas S."/>
            <person name="Albert R."/>
            <person name="Binder M."/>
            <person name="Bloem J."/>
            <person name="Labutti K."/>
            <person name="Salamov A."/>
            <person name="Andreopoulos B."/>
            <person name="Baker S."/>
            <person name="Barry K."/>
            <person name="Bills G."/>
            <person name="Bluhm B."/>
            <person name="Cannon C."/>
            <person name="Castanera R."/>
            <person name="Culley D."/>
            <person name="Daum C."/>
            <person name="Ezra D."/>
            <person name="Gonzalez J."/>
            <person name="Henrissat B."/>
            <person name="Kuo A."/>
            <person name="Liang C."/>
            <person name="Lipzen A."/>
            <person name="Lutzoni F."/>
            <person name="Magnuson J."/>
            <person name="Mondo S."/>
            <person name="Nolan M."/>
            <person name="Ohm R."/>
            <person name="Pangilinan J."/>
            <person name="Park H.-J."/>
            <person name="Ramirez L."/>
            <person name="Alfaro M."/>
            <person name="Sun H."/>
            <person name="Tritt A."/>
            <person name="Yoshinaga Y."/>
            <person name="Zwiers L.-H."/>
            <person name="Turgeon B."/>
            <person name="Goodwin S."/>
            <person name="Spatafora J."/>
            <person name="Crous P."/>
            <person name="Grigoriev I."/>
        </authorList>
    </citation>
    <scope>NUCLEOTIDE SEQUENCE</scope>
    <source>
        <strain evidence="2">ATCC 36951</strain>
    </source>
</reference>
<dbReference type="RefSeq" id="XP_033660092.1">
    <property type="nucleotide sequence ID" value="XM_033814640.1"/>
</dbReference>
<evidence type="ECO:0000313" key="2">
    <source>
        <dbReference type="EMBL" id="KAF2159203.1"/>
    </source>
</evidence>
<dbReference type="AlphaFoldDB" id="A0A6A6BX94"/>
<name>A0A6A6BX94_ZASCE</name>